<protein>
    <submittedName>
        <fullName evidence="1">Uncharacterized protein</fullName>
    </submittedName>
</protein>
<proteinExistence type="predicted"/>
<organism evidence="1">
    <name type="scientific">Cryptomonas curvata</name>
    <dbReference type="NCBI Taxonomy" id="233186"/>
    <lineage>
        <taxon>Eukaryota</taxon>
        <taxon>Cryptophyceae</taxon>
        <taxon>Cryptomonadales</taxon>
        <taxon>Cryptomonadaceae</taxon>
        <taxon>Cryptomonas</taxon>
    </lineage>
</organism>
<evidence type="ECO:0000313" key="1">
    <source>
        <dbReference type="EMBL" id="CAD8644637.1"/>
    </source>
</evidence>
<accession>A0A7S0QP60</accession>
<sequence>MVNIMLSKEMQNVYGVELSFLDIQKFESSCDLRDHGRDFGPPPSFPQPLPSPKGFFCRGGQNQRLALESADANEKRELDQNNVFPAFRKKYNKMIGITAHL</sequence>
<name>A0A7S0QP60_9CRYP</name>
<gene>
    <name evidence="1" type="ORF">CCUR1050_LOCUS22322</name>
</gene>
<reference evidence="1" key="1">
    <citation type="submission" date="2021-01" db="EMBL/GenBank/DDBJ databases">
        <authorList>
            <person name="Corre E."/>
            <person name="Pelletier E."/>
            <person name="Niang G."/>
            <person name="Scheremetjew M."/>
            <person name="Finn R."/>
            <person name="Kale V."/>
            <person name="Holt S."/>
            <person name="Cochrane G."/>
            <person name="Meng A."/>
            <person name="Brown T."/>
            <person name="Cohen L."/>
        </authorList>
    </citation>
    <scope>NUCLEOTIDE SEQUENCE</scope>
    <source>
        <strain evidence="1">CCAP979/52</strain>
    </source>
</reference>
<dbReference type="AlphaFoldDB" id="A0A7S0QP60"/>
<dbReference type="EMBL" id="HBEZ01040618">
    <property type="protein sequence ID" value="CAD8644637.1"/>
    <property type="molecule type" value="Transcribed_RNA"/>
</dbReference>